<keyword evidence="3" id="KW-1185">Reference proteome</keyword>
<evidence type="ECO:0000256" key="1">
    <source>
        <dbReference type="SAM" id="Phobius"/>
    </source>
</evidence>
<keyword evidence="1" id="KW-0812">Transmembrane</keyword>
<proteinExistence type="predicted"/>
<organism evidence="2 3">
    <name type="scientific">Filobacillus milosensis</name>
    <dbReference type="NCBI Taxonomy" id="94137"/>
    <lineage>
        <taxon>Bacteria</taxon>
        <taxon>Bacillati</taxon>
        <taxon>Bacillota</taxon>
        <taxon>Bacilli</taxon>
        <taxon>Bacillales</taxon>
        <taxon>Bacillaceae</taxon>
        <taxon>Filobacillus</taxon>
    </lineage>
</organism>
<protein>
    <submittedName>
        <fullName evidence="2">DUF2254 domain-containing protein</fullName>
    </submittedName>
</protein>
<keyword evidence="1" id="KW-1133">Transmembrane helix</keyword>
<feature type="transmembrane region" description="Helical" evidence="1">
    <location>
        <begin position="138"/>
        <end position="155"/>
    </location>
</feature>
<keyword evidence="1" id="KW-0472">Membrane</keyword>
<feature type="transmembrane region" description="Helical" evidence="1">
    <location>
        <begin position="108"/>
        <end position="126"/>
    </location>
</feature>
<gene>
    <name evidence="2" type="ORF">E3U55_08740</name>
</gene>
<comment type="caution">
    <text evidence="2">The sequence shown here is derived from an EMBL/GenBank/DDBJ whole genome shotgun (WGS) entry which is preliminary data.</text>
</comment>
<evidence type="ECO:0000313" key="3">
    <source>
        <dbReference type="Proteomes" id="UP000297975"/>
    </source>
</evidence>
<accession>A0A4Y8IMG6</accession>
<evidence type="ECO:0000313" key="2">
    <source>
        <dbReference type="EMBL" id="TFB21391.1"/>
    </source>
</evidence>
<sequence>MNKGKVWIQVRDSFWFLPAIYSIFSLLAVAVISYMDQWVLSAIKNDIPAIFLTEKAVAQTIYGSMVTAILTMTTISFSTIMVVLSTYSTQFSPRTLQDFMKSRVTQHVLSVFSFGFIFSLVNLFLLGKDKSSELFSPFFTILVSIVCLAFFLLFIHHSSRFLKVNNLIGTIRSSTSNLIQKTFKEKEYHEYCEWSDSDLNQLEKDAAKVIKAKKSGYVQSIQFKSLIDWAQQNDVVLEANIFVGEYIQNGMDLFYYWGKEDDEKVDLDGCLQCVLVGNERVDTQDVEFSIQKLVEIAVRAISPSLNDPHTATNCINRIGSLLIELGSVYEPIRYFADDDENLRIIVEPLTFQEYLYKSFYQIRLYGYHDISVMNSVIEVLYKMAHVHGEKIEKDVWRFGKYMIKAVDVEKMDELDFNHFNNQVQKLATACGEEIQLR</sequence>
<feature type="transmembrane region" description="Helical" evidence="1">
    <location>
        <begin position="12"/>
        <end position="35"/>
    </location>
</feature>
<dbReference type="RefSeq" id="WP_134340056.1">
    <property type="nucleotide sequence ID" value="NZ_SOPW01000008.1"/>
</dbReference>
<dbReference type="InterPro" id="IPR018723">
    <property type="entry name" value="DUF2254_membrane"/>
</dbReference>
<dbReference type="AlphaFoldDB" id="A0A4Y8IMG6"/>
<dbReference type="EMBL" id="SOPW01000008">
    <property type="protein sequence ID" value="TFB21391.1"/>
    <property type="molecule type" value="Genomic_DNA"/>
</dbReference>
<dbReference type="Proteomes" id="UP000297975">
    <property type="component" value="Unassembled WGS sequence"/>
</dbReference>
<feature type="transmembrane region" description="Helical" evidence="1">
    <location>
        <begin position="61"/>
        <end position="87"/>
    </location>
</feature>
<reference evidence="2 3" key="1">
    <citation type="submission" date="2019-03" db="EMBL/GenBank/DDBJ databases">
        <authorList>
            <person name="He R.-H."/>
        </authorList>
    </citation>
    <scope>NUCLEOTIDE SEQUENCE [LARGE SCALE GENOMIC DNA]</scope>
    <source>
        <strain evidence="3">SH 714</strain>
    </source>
</reference>
<dbReference type="OrthoDB" id="2955631at2"/>
<dbReference type="Pfam" id="PF10011">
    <property type="entry name" value="DUF2254"/>
    <property type="match status" value="1"/>
</dbReference>
<name>A0A4Y8IMG6_9BACI</name>